<dbReference type="CTD" id="8585588"/>
<dbReference type="WormBase" id="CBG16322">
    <property type="protein sequence ID" value="CBP40814"/>
    <property type="gene ID" value="WBGene00036294"/>
</dbReference>
<dbReference type="eggNOG" id="KOG0800">
    <property type="taxonomic scope" value="Eukaryota"/>
</dbReference>
<dbReference type="GeneID" id="8585588"/>
<dbReference type="RefSeq" id="XP_045095874.1">
    <property type="nucleotide sequence ID" value="XM_045238786.1"/>
</dbReference>
<evidence type="ECO:0000313" key="5">
    <source>
        <dbReference type="WormBase" id="CBG16322"/>
    </source>
</evidence>
<keyword evidence="2" id="KW-0732">Signal</keyword>
<dbReference type="KEGG" id="cbr:CBG_16322"/>
<evidence type="ECO:0000256" key="2">
    <source>
        <dbReference type="SAM" id="SignalP"/>
    </source>
</evidence>
<accession>A8XNP4</accession>
<dbReference type="InParanoid" id="A8XNP4"/>
<feature type="signal peptide" evidence="2">
    <location>
        <begin position="1"/>
        <end position="24"/>
    </location>
</feature>
<dbReference type="Proteomes" id="UP000008549">
    <property type="component" value="Unassembled WGS sequence"/>
</dbReference>
<gene>
    <name evidence="3 5" type="ORF">CBG16322</name>
    <name evidence="3" type="ORF">CBG_16322</name>
</gene>
<keyword evidence="4" id="KW-1185">Reference proteome</keyword>
<feature type="chain" id="PRO_5002733485" evidence="2">
    <location>
        <begin position="25"/>
        <end position="485"/>
    </location>
</feature>
<organism evidence="3 4">
    <name type="scientific">Caenorhabditis briggsae</name>
    <dbReference type="NCBI Taxonomy" id="6238"/>
    <lineage>
        <taxon>Eukaryota</taxon>
        <taxon>Metazoa</taxon>
        <taxon>Ecdysozoa</taxon>
        <taxon>Nematoda</taxon>
        <taxon>Chromadorea</taxon>
        <taxon>Rhabditida</taxon>
        <taxon>Rhabditina</taxon>
        <taxon>Rhabditomorpha</taxon>
        <taxon>Rhabditoidea</taxon>
        <taxon>Rhabditidae</taxon>
        <taxon>Peloderinae</taxon>
        <taxon>Caenorhabditis</taxon>
    </lineage>
</organism>
<evidence type="ECO:0000313" key="4">
    <source>
        <dbReference type="Proteomes" id="UP000008549"/>
    </source>
</evidence>
<evidence type="ECO:0000313" key="3">
    <source>
        <dbReference type="EMBL" id="CAP34133.2"/>
    </source>
</evidence>
<name>A8XNP4_CAEBR</name>
<proteinExistence type="predicted"/>
<dbReference type="EMBL" id="HE600961">
    <property type="protein sequence ID" value="CAP34133.2"/>
    <property type="molecule type" value="Genomic_DNA"/>
</dbReference>
<feature type="region of interest" description="Disordered" evidence="1">
    <location>
        <begin position="456"/>
        <end position="485"/>
    </location>
</feature>
<reference evidence="3 4" key="2">
    <citation type="journal article" date="2011" name="PLoS Genet.">
        <title>Caenorhabditis briggsae recombinant inbred line genotypes reveal inter-strain incompatibility and the evolution of recombination.</title>
        <authorList>
            <person name="Ross J.A."/>
            <person name="Koboldt D.C."/>
            <person name="Staisch J.E."/>
            <person name="Chamberlin H.M."/>
            <person name="Gupta B.P."/>
            <person name="Miller R.D."/>
            <person name="Baird S.E."/>
            <person name="Haag E.S."/>
        </authorList>
    </citation>
    <scope>NUCLEOTIDE SEQUENCE [LARGE SCALE GENOMIC DNA]</scope>
    <source>
        <strain evidence="3 4">AF16</strain>
    </source>
</reference>
<dbReference type="OMA" id="FLINHED"/>
<protein>
    <submittedName>
        <fullName evidence="3">Protein CBG16322</fullName>
    </submittedName>
</protein>
<evidence type="ECO:0000256" key="1">
    <source>
        <dbReference type="SAM" id="MobiDB-lite"/>
    </source>
</evidence>
<dbReference type="HOGENOM" id="CLU_038442_0_0_1"/>
<dbReference type="AlphaFoldDB" id="A8XNP4"/>
<reference evidence="3 4" key="1">
    <citation type="journal article" date="2003" name="PLoS Biol.">
        <title>The genome sequence of Caenorhabditis briggsae: a platform for comparative genomics.</title>
        <authorList>
            <person name="Stein L.D."/>
            <person name="Bao Z."/>
            <person name="Blasiar D."/>
            <person name="Blumenthal T."/>
            <person name="Brent M.R."/>
            <person name="Chen N."/>
            <person name="Chinwalla A."/>
            <person name="Clarke L."/>
            <person name="Clee C."/>
            <person name="Coghlan A."/>
            <person name="Coulson A."/>
            <person name="D'Eustachio P."/>
            <person name="Fitch D.H."/>
            <person name="Fulton L.A."/>
            <person name="Fulton R.E."/>
            <person name="Griffiths-Jones S."/>
            <person name="Harris T.W."/>
            <person name="Hillier L.W."/>
            <person name="Kamath R."/>
            <person name="Kuwabara P.E."/>
            <person name="Mardis E.R."/>
            <person name="Marra M.A."/>
            <person name="Miner T.L."/>
            <person name="Minx P."/>
            <person name="Mullikin J.C."/>
            <person name="Plumb R.W."/>
            <person name="Rogers J."/>
            <person name="Schein J.E."/>
            <person name="Sohrmann M."/>
            <person name="Spieth J."/>
            <person name="Stajich J.E."/>
            <person name="Wei C."/>
            <person name="Willey D."/>
            <person name="Wilson R.K."/>
            <person name="Durbin R."/>
            <person name="Waterston R.H."/>
        </authorList>
    </citation>
    <scope>NUCLEOTIDE SEQUENCE [LARGE SCALE GENOMIC DNA]</scope>
    <source>
        <strain evidence="3 4">AF16</strain>
    </source>
</reference>
<sequence length="485" mass="56080">MPVSAPSSQLMLFLLLNPFNFCVSVLEMQTPTGKICLLRAPVPMEGSLGNTQLKVYSGDNSKISFDGCNPLVTNYQGSSSQFLWFQATFRVRTSDGKVLQSNFGNYWGSFMAMSNKKYFLINHEDVQKITRATRNSVRPDEVQAAWTENLSSMTKFTEKFSKQLYVRVLPPLTEKSDQMCRVFAEEVLEVLCILLRQETPILSRLHALNDAWSSKTAECHTTIDMEQLEQVLDEFGINRSFLVLIQDPVLVITEYIYFQNGGHIVTYSPNMEVVADPFKSLNYVFMKLVLGINWRMTACSNEEYALNMKNNILELMKSVENIDEHCYLSSDALMVNVTKVRTMRPATYPNPGNPHCYLFKQFPPHLQFKTWNYEQIVKLYDLQKYQNFISTSIDKFIPVWMARFFVTVGWLEQFFCKPSDKVHQIKMIENLFLFVPKSEHVAARTFLEIVISKSDVFSKPDSSSEFKSESRKEQNDEKQYEQMET</sequence>